<dbReference type="Pfam" id="PF13524">
    <property type="entry name" value="Glyco_trans_1_2"/>
    <property type="match status" value="1"/>
</dbReference>
<proteinExistence type="predicted"/>
<name>A0A3S0C4M9_9BACL</name>
<evidence type="ECO:0000313" key="2">
    <source>
        <dbReference type="EMBL" id="RTE02107.1"/>
    </source>
</evidence>
<dbReference type="InterPro" id="IPR055259">
    <property type="entry name" value="YkvP/CgeB_Glyco_trans-like"/>
</dbReference>
<comment type="caution">
    <text evidence="2">The sequence shown here is derived from an EMBL/GenBank/DDBJ whole genome shotgun (WGS) entry which is preliminary data.</text>
</comment>
<dbReference type="SUPFAM" id="SSF53756">
    <property type="entry name" value="UDP-Glycosyltransferase/glycogen phosphorylase"/>
    <property type="match status" value="1"/>
</dbReference>
<dbReference type="OrthoDB" id="110463at2"/>
<feature type="domain" description="Spore protein YkvP/CgeB glycosyl transferase-like" evidence="1">
    <location>
        <begin position="205"/>
        <end position="352"/>
    </location>
</feature>
<accession>A0A3S0C4M9</accession>
<protein>
    <submittedName>
        <fullName evidence="2">Spore maturation protein cgeB</fullName>
    </submittedName>
</protein>
<reference evidence="2 3" key="1">
    <citation type="submission" date="2018-12" db="EMBL/GenBank/DDBJ databases">
        <title>Bacillus ochoae sp. nov., Paenibacillus whitsoniae sp. nov., Paenibacillus spiritus sp. nov. Isolated from the Mars Exploration Rover during spacecraft assembly.</title>
        <authorList>
            <person name="Seuylemezian A."/>
            <person name="Vaishampayan P."/>
        </authorList>
    </citation>
    <scope>NUCLEOTIDE SEQUENCE [LARGE SCALE GENOMIC DNA]</scope>
    <source>
        <strain evidence="2 3">MER 54</strain>
    </source>
</reference>
<organism evidence="2 3">
    <name type="scientific">Paenibacillus whitsoniae</name>
    <dbReference type="NCBI Taxonomy" id="2496558"/>
    <lineage>
        <taxon>Bacteria</taxon>
        <taxon>Bacillati</taxon>
        <taxon>Bacillota</taxon>
        <taxon>Bacilli</taxon>
        <taxon>Bacillales</taxon>
        <taxon>Paenibacillaceae</taxon>
        <taxon>Paenibacillus</taxon>
    </lineage>
</organism>
<evidence type="ECO:0000313" key="3">
    <source>
        <dbReference type="Proteomes" id="UP000276128"/>
    </source>
</evidence>
<keyword evidence="3" id="KW-1185">Reference proteome</keyword>
<dbReference type="Proteomes" id="UP000276128">
    <property type="component" value="Unassembled WGS sequence"/>
</dbReference>
<dbReference type="EMBL" id="RXHU01000123">
    <property type="protein sequence ID" value="RTE02107.1"/>
    <property type="molecule type" value="Genomic_DNA"/>
</dbReference>
<sequence length="359" mass="41299">MNGIRMGRCEAVLQQAARDRAPNPFWNARVLYVTSGKSYPYEPIDLAVINSLRPLVQELIIGNTEGDRSRIGQPNASVEALAARHRPDMMLVLDGVNLGLDVVQRLRHMGIRTAVWLTDDPYYTDITAAFGRYYDFIFTMEINCVQFYRDMGCPQVHYVPLAFQPEMFRPKPVSTSVMRDICFIGSAYWNRVVWFDKLAPFLASKRVLISGIWWDRLRQYRLLAPQIQLGTWMPPDQTADFYNGAKIVINMHRASDDESYNNNSRRIAGASPNPRTFEISGCGVLQLTDVRSDLASFYTPGYDIETYASPEELMHKLNHYLQHEEERNRIALRGLYRTMRDHTYANRLVSILSIVFGPR</sequence>
<evidence type="ECO:0000259" key="1">
    <source>
        <dbReference type="Pfam" id="PF13524"/>
    </source>
</evidence>
<dbReference type="AlphaFoldDB" id="A0A3S0C4M9"/>
<gene>
    <name evidence="2" type="ORF">EJQ19_29820</name>
</gene>